<feature type="region of interest" description="Disordered" evidence="1">
    <location>
        <begin position="285"/>
        <end position="304"/>
    </location>
</feature>
<evidence type="ECO:0000256" key="1">
    <source>
        <dbReference type="SAM" id="MobiDB-lite"/>
    </source>
</evidence>
<reference evidence="3 4" key="1">
    <citation type="journal article" date="2014" name="Int. J. Syst. Evol. Microbiol.">
        <title>Complete genome sequence of Corynebacterium casei LMG S-19264T (=DSM 44701T), isolated from a smear-ripened cheese.</title>
        <authorList>
            <consortium name="US DOE Joint Genome Institute (JGI-PGF)"/>
            <person name="Walter F."/>
            <person name="Albersmeier A."/>
            <person name="Kalinowski J."/>
            <person name="Ruckert C."/>
        </authorList>
    </citation>
    <scope>NUCLEOTIDE SEQUENCE [LARGE SCALE GENOMIC DNA]</scope>
    <source>
        <strain evidence="3 4">CGMCC 4.7206</strain>
    </source>
</reference>
<gene>
    <name evidence="2" type="ORF">GCM10009545_24670</name>
    <name evidence="3" type="ORF">GCM10011581_12280</name>
</gene>
<reference evidence="3" key="3">
    <citation type="submission" date="2020-09" db="EMBL/GenBank/DDBJ databases">
        <authorList>
            <person name="Sun Q."/>
            <person name="Zhou Y."/>
        </authorList>
    </citation>
    <scope>NUCLEOTIDE SEQUENCE</scope>
    <source>
        <strain evidence="3">CGMCC 4.7206</strain>
    </source>
</reference>
<keyword evidence="5" id="KW-1185">Reference proteome</keyword>
<reference evidence="2 5" key="2">
    <citation type="journal article" date="2019" name="Int. J. Syst. Evol. Microbiol.">
        <title>The Global Catalogue of Microorganisms (GCM) 10K type strain sequencing project: providing services to taxonomists for standard genome sequencing and annotation.</title>
        <authorList>
            <consortium name="The Broad Institute Genomics Platform"/>
            <consortium name="The Broad Institute Genome Sequencing Center for Infectious Disease"/>
            <person name="Wu L."/>
            <person name="Ma J."/>
        </authorList>
    </citation>
    <scope>NUCLEOTIDE SEQUENCE [LARGE SCALE GENOMIC DNA]</scope>
    <source>
        <strain evidence="2 5">JCM 10664</strain>
    </source>
</reference>
<dbReference type="EMBL" id="BAAAHC010000009">
    <property type="protein sequence ID" value="GAA0521630.1"/>
    <property type="molecule type" value="Genomic_DNA"/>
</dbReference>
<protein>
    <submittedName>
        <fullName evidence="3">Uncharacterized protein</fullName>
    </submittedName>
</protein>
<dbReference type="EMBL" id="BMMT01000002">
    <property type="protein sequence ID" value="GGI76716.1"/>
    <property type="molecule type" value="Genomic_DNA"/>
</dbReference>
<evidence type="ECO:0000313" key="4">
    <source>
        <dbReference type="Proteomes" id="UP000597989"/>
    </source>
</evidence>
<sequence>MLQASPGPECGLRDRWEDVGRAFELRIGLDLGHHPEPAELLSYLPPDRYVELLTSVGMERKSGCASRAAGATSEPLLWEWERVPGNSESECVDEEKEQGALTTCLDLMEVSGLAHKHPDWSVERRRFWFITNTEDRSLGEDPEARDALGKAWARYAGQARETFRDMGAPVLVAPEIAGGFGIADLVVGDALVEVKITTRPVPPVDEWLRQVLGYLLVDWDDVLGISTLVVYAGWQGVMLTCTVKELLAAASSGTTPRLAELREEFRAAVRPDFATFIRNRKLQQQKRVLRNPRRGTQPRRGGAE</sequence>
<reference evidence="2" key="4">
    <citation type="submission" date="2023-12" db="EMBL/GenBank/DDBJ databases">
        <authorList>
            <person name="Sun Q."/>
            <person name="Inoue M."/>
        </authorList>
    </citation>
    <scope>NUCLEOTIDE SEQUENCE</scope>
    <source>
        <strain evidence="2">JCM 10664</strain>
    </source>
</reference>
<evidence type="ECO:0000313" key="5">
    <source>
        <dbReference type="Proteomes" id="UP001500220"/>
    </source>
</evidence>
<comment type="caution">
    <text evidence="3">The sequence shown here is derived from an EMBL/GenBank/DDBJ whole genome shotgun (WGS) entry which is preliminary data.</text>
</comment>
<name>A0A917N8C9_9PSEU</name>
<accession>A0A917N8C9</accession>
<evidence type="ECO:0000313" key="2">
    <source>
        <dbReference type="EMBL" id="GAA0521630.1"/>
    </source>
</evidence>
<dbReference type="Proteomes" id="UP001500220">
    <property type="component" value="Unassembled WGS sequence"/>
</dbReference>
<dbReference type="Proteomes" id="UP000597989">
    <property type="component" value="Unassembled WGS sequence"/>
</dbReference>
<feature type="compositionally biased region" description="Basic residues" evidence="1">
    <location>
        <begin position="285"/>
        <end position="297"/>
    </location>
</feature>
<dbReference type="AlphaFoldDB" id="A0A917N8C9"/>
<organism evidence="3 4">
    <name type="scientific">Saccharopolyspora thermophila</name>
    <dbReference type="NCBI Taxonomy" id="89367"/>
    <lineage>
        <taxon>Bacteria</taxon>
        <taxon>Bacillati</taxon>
        <taxon>Actinomycetota</taxon>
        <taxon>Actinomycetes</taxon>
        <taxon>Pseudonocardiales</taxon>
        <taxon>Pseudonocardiaceae</taxon>
        <taxon>Saccharopolyspora</taxon>
    </lineage>
</organism>
<proteinExistence type="predicted"/>
<evidence type="ECO:0000313" key="3">
    <source>
        <dbReference type="EMBL" id="GGI76716.1"/>
    </source>
</evidence>